<dbReference type="AlphaFoldDB" id="A0A4S8YQC0"/>
<feature type="region of interest" description="Disordered" evidence="1">
    <location>
        <begin position="1"/>
        <end position="30"/>
    </location>
</feature>
<reference evidence="2 3" key="1">
    <citation type="submission" date="2018-10" db="EMBL/GenBank/DDBJ databases">
        <title>Fifty Aureobasidium pullulans genomes reveal a recombining polyextremotolerant generalist.</title>
        <authorList>
            <person name="Gostincar C."/>
            <person name="Turk M."/>
            <person name="Zajc J."/>
            <person name="Gunde-Cimerman N."/>
        </authorList>
    </citation>
    <scope>NUCLEOTIDE SEQUENCE [LARGE SCALE GENOMIC DNA]</scope>
    <source>
        <strain evidence="2 3">EXF-10751</strain>
    </source>
</reference>
<evidence type="ECO:0000313" key="2">
    <source>
        <dbReference type="EMBL" id="THW56979.1"/>
    </source>
</evidence>
<proteinExistence type="predicted"/>
<evidence type="ECO:0000313" key="3">
    <source>
        <dbReference type="Proteomes" id="UP000310421"/>
    </source>
</evidence>
<name>A0A4S8YQC0_AURPU</name>
<protein>
    <submittedName>
        <fullName evidence="2">Uncharacterized protein</fullName>
    </submittedName>
</protein>
<gene>
    <name evidence="2" type="ORF">D6D20_08334</name>
</gene>
<dbReference type="Proteomes" id="UP000310421">
    <property type="component" value="Unassembled WGS sequence"/>
</dbReference>
<sequence length="528" mass="61621">MQNFTMADKQEHDSKRLKTSHPPRPDHDYPMGTFEKRNHLAKLGLLNEYTTLEKSVAAQQDRIKQIELSVYARARMNVEELQLQVAEEYFRSTFIDITLLSSRKAPDWIFDLDALKPHGKFAIWQAYWRYSHLYVPGEAWTKIGKHLLVDNNGARIHEQPWRTSLSRMLRFTDRLFCYPATSPQDLSLSAEYHPHPAKLRDYVRAPRAPENLADDRPNIEFEVLCPFNHNDDEDYSFWQEFESTTIHTFRALMWLFDTLECYRPENRYRLVITPKWKDVKIKDPLTKSPSLEWKGHKENIYAKKDPAIKATIPDGLGIKERVMDVINEGLEIWGAFRIEETRLRNLRYQRWKLRQIINARNGLTTVEGEEADQLATTDLPGFNAKNPPTRHGIKAARDNVHPRNLVNHLAIRIHNNISESFHPDDELENAYIEFWQRVTLDIPPKLVGPGIWNVNESFSMHVDGLSSNMSGLGSLSEFADDMPGFIREHNVKSQSDIYFPNPVHCEWEMDDDERLAVELYKPEDDDSV</sequence>
<accession>A0A4S8YQC0</accession>
<organism evidence="2 3">
    <name type="scientific">Aureobasidium pullulans</name>
    <name type="common">Black yeast</name>
    <name type="synonym">Pullularia pullulans</name>
    <dbReference type="NCBI Taxonomy" id="5580"/>
    <lineage>
        <taxon>Eukaryota</taxon>
        <taxon>Fungi</taxon>
        <taxon>Dikarya</taxon>
        <taxon>Ascomycota</taxon>
        <taxon>Pezizomycotina</taxon>
        <taxon>Dothideomycetes</taxon>
        <taxon>Dothideomycetidae</taxon>
        <taxon>Dothideales</taxon>
        <taxon>Saccotheciaceae</taxon>
        <taxon>Aureobasidium</taxon>
    </lineage>
</organism>
<evidence type="ECO:0000256" key="1">
    <source>
        <dbReference type="SAM" id="MobiDB-lite"/>
    </source>
</evidence>
<comment type="caution">
    <text evidence="2">The sequence shown here is derived from an EMBL/GenBank/DDBJ whole genome shotgun (WGS) entry which is preliminary data.</text>
</comment>
<dbReference type="EMBL" id="QZAN01000132">
    <property type="protein sequence ID" value="THW56979.1"/>
    <property type="molecule type" value="Genomic_DNA"/>
</dbReference>